<accession>A0ABU0EGJ2</accession>
<dbReference type="Proteomes" id="UP001239626">
    <property type="component" value="Unassembled WGS sequence"/>
</dbReference>
<organism evidence="1 2">
    <name type="scientific">Cellulomonas humilata</name>
    <dbReference type="NCBI Taxonomy" id="144055"/>
    <lineage>
        <taxon>Bacteria</taxon>
        <taxon>Bacillati</taxon>
        <taxon>Actinomycetota</taxon>
        <taxon>Actinomycetes</taxon>
        <taxon>Micrococcales</taxon>
        <taxon>Cellulomonadaceae</taxon>
        <taxon>Cellulomonas</taxon>
    </lineage>
</organism>
<dbReference type="EMBL" id="JAUSVB010000003">
    <property type="protein sequence ID" value="MDQ0374386.1"/>
    <property type="molecule type" value="Genomic_DNA"/>
</dbReference>
<name>A0ABU0EGJ2_9CELL</name>
<reference evidence="1 2" key="1">
    <citation type="submission" date="2023-07" db="EMBL/GenBank/DDBJ databases">
        <title>Sorghum-associated microbial communities from plants grown in Nebraska, USA.</title>
        <authorList>
            <person name="Schachtman D."/>
        </authorList>
    </citation>
    <scope>NUCLEOTIDE SEQUENCE [LARGE SCALE GENOMIC DNA]</scope>
    <source>
        <strain evidence="1 2">BE332</strain>
    </source>
</reference>
<evidence type="ECO:0000313" key="1">
    <source>
        <dbReference type="EMBL" id="MDQ0374386.1"/>
    </source>
</evidence>
<keyword evidence="2" id="KW-1185">Reference proteome</keyword>
<comment type="caution">
    <text evidence="1">The sequence shown here is derived from an EMBL/GenBank/DDBJ whole genome shotgun (WGS) entry which is preliminary data.</text>
</comment>
<dbReference type="Gene3D" id="3.40.830.10">
    <property type="entry name" value="LigB-like"/>
    <property type="match status" value="1"/>
</dbReference>
<sequence>MLVVAALVPDTALLVPGTAGDADVLVGLRTAAVEAVTEVVDADVATIVVVAPGPVARELAGTVRPSLGAAGVPDESLWWPPETVELPGHGQDAPAVPSAVGLHLLARARRHTGLRVVEVSGRQSAEALADLGRALVGDGPTGLVVVGSGSGRHGPDAPLADDERAPGHDARVLADLADAGPEARARLAADDADLAAELAVRGWAPWQVLLGAAGERPVRSRVLAESTELGAHHAVLVWDAR</sequence>
<gene>
    <name evidence="1" type="ORF">J2X26_002707</name>
</gene>
<dbReference type="SUPFAM" id="SSF53213">
    <property type="entry name" value="LigB-like"/>
    <property type="match status" value="1"/>
</dbReference>
<protein>
    <submittedName>
        <fullName evidence="1">Methylmalonyl-CoA mutase cobalamin-binding subunit</fullName>
    </submittedName>
</protein>
<evidence type="ECO:0000313" key="2">
    <source>
        <dbReference type="Proteomes" id="UP001239626"/>
    </source>
</evidence>
<proteinExistence type="predicted"/>
<dbReference type="RefSeq" id="WP_307493005.1">
    <property type="nucleotide sequence ID" value="NZ_JAUSVB010000003.1"/>
</dbReference>